<dbReference type="InterPro" id="IPR023187">
    <property type="entry name" value="Tscrpt_reg_MarR-type_CS"/>
</dbReference>
<evidence type="ECO:0000256" key="1">
    <source>
        <dbReference type="ARBA" id="ARBA00023015"/>
    </source>
</evidence>
<sequence>MLDESPFGMILIDCARLLRARFDRALDDARLGLTAGEARALVYVCRHPGSRQSVLATHMWVEPMTLVGFLDRLEARGLVVREPDPADRRAKIVQPTPQAEPLALQVLEAFRTERESAMADLTAEEIVLLKDMLGRLRNRMIADDMIANDRGGAGQ</sequence>
<dbReference type="EMBL" id="CP007793">
    <property type="protein sequence ID" value="AIB11892.1"/>
    <property type="molecule type" value="Genomic_DNA"/>
</dbReference>
<organism evidence="5 6">
    <name type="scientific">Azospirillum argentinense</name>
    <dbReference type="NCBI Taxonomy" id="2970906"/>
    <lineage>
        <taxon>Bacteria</taxon>
        <taxon>Pseudomonadati</taxon>
        <taxon>Pseudomonadota</taxon>
        <taxon>Alphaproteobacteria</taxon>
        <taxon>Rhodospirillales</taxon>
        <taxon>Azospirillaceae</taxon>
        <taxon>Azospirillum</taxon>
    </lineage>
</organism>
<keyword evidence="3" id="KW-0804">Transcription</keyword>
<dbReference type="InterPro" id="IPR036390">
    <property type="entry name" value="WH_DNA-bd_sf"/>
</dbReference>
<dbReference type="PROSITE" id="PS01117">
    <property type="entry name" value="HTH_MARR_1"/>
    <property type="match status" value="1"/>
</dbReference>
<dbReference type="Pfam" id="PF01047">
    <property type="entry name" value="MarR"/>
    <property type="match status" value="1"/>
</dbReference>
<dbReference type="PROSITE" id="PS50995">
    <property type="entry name" value="HTH_MARR_2"/>
    <property type="match status" value="1"/>
</dbReference>
<dbReference type="RefSeq" id="WP_038528166.1">
    <property type="nucleotide sequence ID" value="NZ_CP007793.1"/>
</dbReference>
<proteinExistence type="predicted"/>
<evidence type="ECO:0000256" key="2">
    <source>
        <dbReference type="ARBA" id="ARBA00023125"/>
    </source>
</evidence>
<accession>A0A060DGE5</accession>
<evidence type="ECO:0000259" key="4">
    <source>
        <dbReference type="PROSITE" id="PS50995"/>
    </source>
</evidence>
<dbReference type="SUPFAM" id="SSF46785">
    <property type="entry name" value="Winged helix' DNA-binding domain"/>
    <property type="match status" value="1"/>
</dbReference>
<name>A0A060DGE5_9PROT</name>
<evidence type="ECO:0000313" key="5">
    <source>
        <dbReference type="EMBL" id="AIB11892.1"/>
    </source>
</evidence>
<feature type="domain" description="HTH marR-type" evidence="4">
    <location>
        <begin position="4"/>
        <end position="138"/>
    </location>
</feature>
<dbReference type="InterPro" id="IPR036388">
    <property type="entry name" value="WH-like_DNA-bd_sf"/>
</dbReference>
<dbReference type="GO" id="GO:0003700">
    <property type="term" value="F:DNA-binding transcription factor activity"/>
    <property type="evidence" value="ECO:0007669"/>
    <property type="project" value="InterPro"/>
</dbReference>
<dbReference type="InterPro" id="IPR039422">
    <property type="entry name" value="MarR/SlyA-like"/>
</dbReference>
<protein>
    <submittedName>
        <fullName evidence="5">MarR family transcriptional regulator</fullName>
    </submittedName>
</protein>
<dbReference type="GO" id="GO:0003677">
    <property type="term" value="F:DNA binding"/>
    <property type="evidence" value="ECO:0007669"/>
    <property type="project" value="UniProtKB-KW"/>
</dbReference>
<dbReference type="GO" id="GO:0006950">
    <property type="term" value="P:response to stress"/>
    <property type="evidence" value="ECO:0007669"/>
    <property type="project" value="TreeGrafter"/>
</dbReference>
<keyword evidence="2" id="KW-0238">DNA-binding</keyword>
<dbReference type="InterPro" id="IPR000835">
    <property type="entry name" value="HTH_MarR-typ"/>
</dbReference>
<reference evidence="5 6" key="1">
    <citation type="journal article" date="2014" name="Genome Announc.">
        <title>Complete Genome Sequence of the Model Rhizosphere Strain Azospirillum brasilense Az39, Successfully Applied in Agriculture.</title>
        <authorList>
            <person name="Rivera D."/>
            <person name="Revale S."/>
            <person name="Molina R."/>
            <person name="Gualpa J."/>
            <person name="Puente M."/>
            <person name="Maroniche G."/>
            <person name="Paris G."/>
            <person name="Baker D."/>
            <person name="Clavijo B."/>
            <person name="McLay K."/>
            <person name="Spaepen S."/>
            <person name="Perticari A."/>
            <person name="Vazquez M."/>
            <person name="Wisniewski-Dye F."/>
            <person name="Watkins C."/>
            <person name="Martinez-Abarca F."/>
            <person name="Vanderleyden J."/>
            <person name="Cassan F."/>
        </authorList>
    </citation>
    <scope>NUCLEOTIDE SEQUENCE [LARGE SCALE GENOMIC DNA]</scope>
    <source>
        <strain evidence="5 6">Az39</strain>
    </source>
</reference>
<gene>
    <name evidence="5" type="ORF">ABAZ39_07740</name>
</gene>
<dbReference type="PANTHER" id="PTHR33164:SF64">
    <property type="entry name" value="TRANSCRIPTIONAL REGULATOR SLYA"/>
    <property type="match status" value="1"/>
</dbReference>
<dbReference type="PANTHER" id="PTHR33164">
    <property type="entry name" value="TRANSCRIPTIONAL REGULATOR, MARR FAMILY"/>
    <property type="match status" value="1"/>
</dbReference>
<dbReference type="SMART" id="SM00347">
    <property type="entry name" value="HTH_MARR"/>
    <property type="match status" value="1"/>
</dbReference>
<evidence type="ECO:0000313" key="6">
    <source>
        <dbReference type="Proteomes" id="UP000027186"/>
    </source>
</evidence>
<keyword evidence="1" id="KW-0805">Transcription regulation</keyword>
<dbReference type="KEGG" id="abq:ABAZ39_07740"/>
<dbReference type="Proteomes" id="UP000027186">
    <property type="component" value="Chromosome"/>
</dbReference>
<dbReference type="AlphaFoldDB" id="A0A060DGE5"/>
<evidence type="ECO:0000256" key="3">
    <source>
        <dbReference type="ARBA" id="ARBA00023163"/>
    </source>
</evidence>
<dbReference type="Gene3D" id="1.10.10.10">
    <property type="entry name" value="Winged helix-like DNA-binding domain superfamily/Winged helix DNA-binding domain"/>
    <property type="match status" value="1"/>
</dbReference>
<dbReference type="PRINTS" id="PR00598">
    <property type="entry name" value="HTHMARR"/>
</dbReference>